<dbReference type="GO" id="GO:0006302">
    <property type="term" value="P:double-strand break repair"/>
    <property type="evidence" value="ECO:0007669"/>
    <property type="project" value="InterPro"/>
</dbReference>
<comment type="similarity">
    <text evidence="1 8">Belongs to the RecN family.</text>
</comment>
<feature type="coiled-coil region" evidence="9">
    <location>
        <begin position="311"/>
        <end position="348"/>
    </location>
</feature>
<dbReference type="InterPro" id="IPR004604">
    <property type="entry name" value="DNA_recomb/repair_RecN"/>
</dbReference>
<evidence type="ECO:0000256" key="2">
    <source>
        <dbReference type="ARBA" id="ARBA00021315"/>
    </source>
</evidence>
<accession>A0A7Z7LCU4</accession>
<dbReference type="RefSeq" id="WP_169698124.1">
    <property type="nucleotide sequence ID" value="NZ_LS974202.1"/>
</dbReference>
<evidence type="ECO:0000256" key="3">
    <source>
        <dbReference type="ARBA" id="ARBA00022741"/>
    </source>
</evidence>
<dbReference type="SUPFAM" id="SSF52540">
    <property type="entry name" value="P-loop containing nucleoside triphosphate hydrolases"/>
    <property type="match status" value="1"/>
</dbReference>
<evidence type="ECO:0000256" key="1">
    <source>
        <dbReference type="ARBA" id="ARBA00009441"/>
    </source>
</evidence>
<dbReference type="GO" id="GO:0016887">
    <property type="term" value="F:ATP hydrolysis activity"/>
    <property type="evidence" value="ECO:0007669"/>
    <property type="project" value="InterPro"/>
</dbReference>
<reference evidence="11 12" key="1">
    <citation type="submission" date="2017-01" db="EMBL/GenBank/DDBJ databases">
        <authorList>
            <person name="Erauso G."/>
        </authorList>
    </citation>
    <scope>NUCLEOTIDE SEQUENCE [LARGE SCALE GENOMIC DNA]</scope>
    <source>
        <strain evidence="11">MESINF1</strain>
    </source>
</reference>
<evidence type="ECO:0000313" key="12">
    <source>
        <dbReference type="Proteomes" id="UP000250796"/>
    </source>
</evidence>
<keyword evidence="6 8" id="KW-0234">DNA repair</keyword>
<proteinExistence type="inferred from homology"/>
<evidence type="ECO:0000313" key="11">
    <source>
        <dbReference type="EMBL" id="SSC11677.1"/>
    </source>
</evidence>
<sequence>MLLSLAGRNFFTFREFYVEFSRGMNAITGESGAGKTIFLKALWTAIGFPPPWSGEESGNIEANFSVEDSILKRIGELGIEIGDGNQLLVSVNFTGQRTIYRLNGRMVPRQMIQMLFKDLIEIHSQHSSVALLDSNRHYQILDHALQGERSLEEYRELYEKYSSIKRELDSLVVDPSQIEREKDFLTFEIKEIEQAELKTDEDGLLETRYRKYKNGKFLVQTFRELMDRLKDGDESVYNSLNDILSLITKVESFGYSRWLSHIQLALEELEGLYNLVSEESNGLDIDEEEFRAIEARISLIQGLKRKYGRTVSDILQSCDEFKNKLKSLQELQKREEKLRKEESIYLQKLREVGRVLDGVREKRAIEMARDIRIHLEDLKMKGAELEFRLFQEEEPKFYGTSRVSIMVKTNPGMEFMEIGSVASGGELSRCLLALESTLKDQLEIRTIVFDEVDSGVGQRLGQVVAEKLLEISSKVQSIVITHLPQIASRAERHFAVRKEQFELDTISTIEELSGEKRERELVEMSGLRGEAWKGKNL</sequence>
<evidence type="ECO:0000259" key="10">
    <source>
        <dbReference type="Pfam" id="PF13476"/>
    </source>
</evidence>
<organism evidence="11 12">
    <name type="scientific">Mesotoga infera</name>
    <dbReference type="NCBI Taxonomy" id="1236046"/>
    <lineage>
        <taxon>Bacteria</taxon>
        <taxon>Thermotogati</taxon>
        <taxon>Thermotogota</taxon>
        <taxon>Thermotogae</taxon>
        <taxon>Kosmotogales</taxon>
        <taxon>Kosmotogaceae</taxon>
        <taxon>Mesotoga</taxon>
    </lineage>
</organism>
<evidence type="ECO:0000256" key="8">
    <source>
        <dbReference type="PIRNR" id="PIRNR003128"/>
    </source>
</evidence>
<dbReference type="KEGG" id="minf:MESINF_0228"/>
<dbReference type="GO" id="GO:0006310">
    <property type="term" value="P:DNA recombination"/>
    <property type="evidence" value="ECO:0007669"/>
    <property type="project" value="InterPro"/>
</dbReference>
<evidence type="ECO:0000256" key="4">
    <source>
        <dbReference type="ARBA" id="ARBA00022763"/>
    </source>
</evidence>
<dbReference type="Proteomes" id="UP000250796">
    <property type="component" value="Chromosome MESINF"/>
</dbReference>
<dbReference type="InterPro" id="IPR027417">
    <property type="entry name" value="P-loop_NTPase"/>
</dbReference>
<evidence type="ECO:0000256" key="5">
    <source>
        <dbReference type="ARBA" id="ARBA00022840"/>
    </source>
</evidence>
<protein>
    <recommendedName>
        <fullName evidence="2 8">DNA repair protein RecN</fullName>
    </recommendedName>
    <alternativeName>
        <fullName evidence="7 8">Recombination protein N</fullName>
    </alternativeName>
</protein>
<keyword evidence="12" id="KW-1185">Reference proteome</keyword>
<evidence type="ECO:0000256" key="6">
    <source>
        <dbReference type="ARBA" id="ARBA00023204"/>
    </source>
</evidence>
<keyword evidence="3" id="KW-0547">Nucleotide-binding</keyword>
<dbReference type="Gene3D" id="3.40.50.300">
    <property type="entry name" value="P-loop containing nucleotide triphosphate hydrolases"/>
    <property type="match status" value="2"/>
</dbReference>
<feature type="domain" description="Rad50/SbcC-type AAA" evidence="10">
    <location>
        <begin position="7"/>
        <end position="199"/>
    </location>
</feature>
<dbReference type="GO" id="GO:0005524">
    <property type="term" value="F:ATP binding"/>
    <property type="evidence" value="ECO:0007669"/>
    <property type="project" value="UniProtKB-KW"/>
</dbReference>
<dbReference type="AlphaFoldDB" id="A0A7Z7LCU4"/>
<dbReference type="PANTHER" id="PTHR11059">
    <property type="entry name" value="DNA REPAIR PROTEIN RECN"/>
    <property type="match status" value="1"/>
</dbReference>
<dbReference type="EMBL" id="LS974202">
    <property type="protein sequence ID" value="SSC11677.1"/>
    <property type="molecule type" value="Genomic_DNA"/>
</dbReference>
<evidence type="ECO:0000256" key="7">
    <source>
        <dbReference type="ARBA" id="ARBA00033408"/>
    </source>
</evidence>
<name>A0A7Z7LCU4_9BACT</name>
<dbReference type="PIRSF" id="PIRSF003128">
    <property type="entry name" value="RecN"/>
    <property type="match status" value="1"/>
</dbReference>
<comment type="function">
    <text evidence="8">May be involved in recombinational repair of damaged DNA.</text>
</comment>
<gene>
    <name evidence="11" type="ORF">MESINF_0228</name>
</gene>
<dbReference type="InterPro" id="IPR038729">
    <property type="entry name" value="Rad50/SbcC_AAA"/>
</dbReference>
<dbReference type="PANTHER" id="PTHR11059:SF0">
    <property type="entry name" value="DNA REPAIR PROTEIN RECN"/>
    <property type="match status" value="1"/>
</dbReference>
<dbReference type="Pfam" id="PF13476">
    <property type="entry name" value="AAA_23"/>
    <property type="match status" value="1"/>
</dbReference>
<keyword evidence="9" id="KW-0175">Coiled coil</keyword>
<keyword evidence="4 8" id="KW-0227">DNA damage</keyword>
<evidence type="ECO:0000256" key="9">
    <source>
        <dbReference type="SAM" id="Coils"/>
    </source>
</evidence>
<keyword evidence="5" id="KW-0067">ATP-binding</keyword>